<accession>A0A0R2AS06</accession>
<evidence type="ECO:0000313" key="2">
    <source>
        <dbReference type="Proteomes" id="UP000051008"/>
    </source>
</evidence>
<gene>
    <name evidence="1" type="ORF">FC14_GL000919</name>
</gene>
<sequence>MDKDYQKLLEQLVSGELAELDVEQKEFQAFQPVLMEFHQRNSIVGRAKRGGGVSYHYSRDGI</sequence>
<dbReference type="AlphaFoldDB" id="A0A0R2AS06"/>
<dbReference type="OrthoDB" id="2146345at2"/>
<proteinExistence type="predicted"/>
<organism evidence="1 2">
    <name type="scientific">Ligilactobacillus agilis DSM 20509</name>
    <dbReference type="NCBI Taxonomy" id="1423718"/>
    <lineage>
        <taxon>Bacteria</taxon>
        <taxon>Bacillati</taxon>
        <taxon>Bacillota</taxon>
        <taxon>Bacilli</taxon>
        <taxon>Lactobacillales</taxon>
        <taxon>Lactobacillaceae</taxon>
        <taxon>Ligilactobacillus</taxon>
    </lineage>
</organism>
<dbReference type="RefSeq" id="WP_056975965.1">
    <property type="nucleotide sequence ID" value="NZ_AYYP01000010.1"/>
</dbReference>
<evidence type="ECO:0000313" key="1">
    <source>
        <dbReference type="EMBL" id="KRM65900.1"/>
    </source>
</evidence>
<dbReference type="GeneID" id="75137887"/>
<protein>
    <submittedName>
        <fullName evidence="1">Uncharacterized protein</fullName>
    </submittedName>
</protein>
<comment type="caution">
    <text evidence="1">The sequence shown here is derived from an EMBL/GenBank/DDBJ whole genome shotgun (WGS) entry which is preliminary data.</text>
</comment>
<keyword evidence="2" id="KW-1185">Reference proteome</keyword>
<name>A0A0R2AS06_9LACO</name>
<reference evidence="1 2" key="1">
    <citation type="journal article" date="2015" name="Genome Announc.">
        <title>Expanding the biotechnology potential of lactobacilli through comparative genomics of 213 strains and associated genera.</title>
        <authorList>
            <person name="Sun Z."/>
            <person name="Harris H.M."/>
            <person name="McCann A."/>
            <person name="Guo C."/>
            <person name="Argimon S."/>
            <person name="Zhang W."/>
            <person name="Yang X."/>
            <person name="Jeffery I.B."/>
            <person name="Cooney J.C."/>
            <person name="Kagawa T.F."/>
            <person name="Liu W."/>
            <person name="Song Y."/>
            <person name="Salvetti E."/>
            <person name="Wrobel A."/>
            <person name="Rasinkangas P."/>
            <person name="Parkhill J."/>
            <person name="Rea M.C."/>
            <person name="O'Sullivan O."/>
            <person name="Ritari J."/>
            <person name="Douillard F.P."/>
            <person name="Paul Ross R."/>
            <person name="Yang R."/>
            <person name="Briner A.E."/>
            <person name="Felis G.E."/>
            <person name="de Vos W.M."/>
            <person name="Barrangou R."/>
            <person name="Klaenhammer T.R."/>
            <person name="Caufield P.W."/>
            <person name="Cui Y."/>
            <person name="Zhang H."/>
            <person name="O'Toole P.W."/>
        </authorList>
    </citation>
    <scope>NUCLEOTIDE SEQUENCE [LARGE SCALE GENOMIC DNA]</scope>
    <source>
        <strain evidence="1 2">DSM 20509</strain>
    </source>
</reference>
<dbReference type="EMBL" id="AYYP01000010">
    <property type="protein sequence ID" value="KRM65900.1"/>
    <property type="molecule type" value="Genomic_DNA"/>
</dbReference>
<dbReference type="PATRIC" id="fig|1423718.3.peg.967"/>
<dbReference type="Proteomes" id="UP000051008">
    <property type="component" value="Unassembled WGS sequence"/>
</dbReference>